<protein>
    <recommendedName>
        <fullName evidence="5 11">Probable cobalamin biosynthesis protein CobD</fullName>
    </recommendedName>
</protein>
<dbReference type="PANTHER" id="PTHR34308:SF1">
    <property type="entry name" value="COBALAMIN BIOSYNTHESIS PROTEIN CBIB"/>
    <property type="match status" value="1"/>
</dbReference>
<dbReference type="OrthoDB" id="46105at2157"/>
<comment type="subcellular location">
    <subcellularLocation>
        <location evidence="2 11">Cell membrane</location>
        <topology evidence="2 11">Multi-pass membrane protein</topology>
    </subcellularLocation>
</comment>
<comment type="caution">
    <text evidence="11">Lacks conserved residue(s) required for the propagation of feature annotation.</text>
</comment>
<dbReference type="eggNOG" id="arCOG04274">
    <property type="taxonomic scope" value="Archaea"/>
</dbReference>
<dbReference type="UniPathway" id="UPA00148"/>
<comment type="pathway">
    <text evidence="3 11">Cofactor biosynthesis; adenosylcobalamin biosynthesis.</text>
</comment>
<reference evidence="12 13" key="1">
    <citation type="journal article" date="2014" name="PLoS ONE">
        <title>Genome Sequence of Candidatus Nitrososphaera evergladensis from Group I.1b Enriched from Everglades Soil Reveals Novel Genomic Features of the Ammonia-Oxidizing Archaea.</title>
        <authorList>
            <person name="Zhalnina K.V."/>
            <person name="Dias R."/>
            <person name="Leonard M.T."/>
            <person name="Dorr de Quadros P."/>
            <person name="Camargo F.A."/>
            <person name="Drew J.C."/>
            <person name="Farmerie W.G."/>
            <person name="Daroub S.H."/>
            <person name="Triplett E.W."/>
        </authorList>
    </citation>
    <scope>NUCLEOTIDE SEQUENCE [LARGE SCALE GENOMIC DNA]</scope>
    <source>
        <strain evidence="12 13">SR1</strain>
    </source>
</reference>
<evidence type="ECO:0000313" key="13">
    <source>
        <dbReference type="Proteomes" id="UP000028194"/>
    </source>
</evidence>
<name>A0A075MV67_9ARCH</name>
<dbReference type="Pfam" id="PF03186">
    <property type="entry name" value="CobD_Cbib"/>
    <property type="match status" value="1"/>
</dbReference>
<evidence type="ECO:0000256" key="11">
    <source>
        <dbReference type="HAMAP-Rule" id="MF_00024"/>
    </source>
</evidence>
<evidence type="ECO:0000256" key="9">
    <source>
        <dbReference type="ARBA" id="ARBA00022989"/>
    </source>
</evidence>
<evidence type="ECO:0000256" key="1">
    <source>
        <dbReference type="ARBA" id="ARBA00003384"/>
    </source>
</evidence>
<keyword evidence="6 11" id="KW-1003">Cell membrane</keyword>
<dbReference type="GO" id="GO:0005886">
    <property type="term" value="C:plasma membrane"/>
    <property type="evidence" value="ECO:0007669"/>
    <property type="project" value="UniProtKB-SubCell"/>
</dbReference>
<keyword evidence="7 11" id="KW-0169">Cobalamin biosynthesis</keyword>
<keyword evidence="12" id="KW-0436">Ligase</keyword>
<keyword evidence="13" id="KW-1185">Reference proteome</keyword>
<dbReference type="InterPro" id="IPR004485">
    <property type="entry name" value="Cobalamin_biosynth_CobD/CbiB"/>
</dbReference>
<dbReference type="HOGENOM" id="CLU_054212_0_0_2"/>
<accession>A0A075MV67</accession>
<dbReference type="GO" id="GO:0009236">
    <property type="term" value="P:cobalamin biosynthetic process"/>
    <property type="evidence" value="ECO:0007669"/>
    <property type="project" value="UniProtKB-UniRule"/>
</dbReference>
<feature type="transmembrane region" description="Helical" evidence="11">
    <location>
        <begin position="80"/>
        <end position="100"/>
    </location>
</feature>
<comment type="function">
    <text evidence="1 11">Converts cobyric acid to cobinamide by the addition of aminopropanol on the F carboxylic group.</text>
</comment>
<comment type="similarity">
    <text evidence="4 11">Belongs to the CobD/CbiB family.</text>
</comment>
<organism evidence="12 13">
    <name type="scientific">Candidatus Nitrososphaera evergladensis SR1</name>
    <dbReference type="NCBI Taxonomy" id="1459636"/>
    <lineage>
        <taxon>Archaea</taxon>
        <taxon>Nitrososphaerota</taxon>
        <taxon>Nitrososphaeria</taxon>
        <taxon>Nitrososphaerales</taxon>
        <taxon>Nitrososphaeraceae</taxon>
        <taxon>Nitrososphaera</taxon>
    </lineage>
</organism>
<proteinExistence type="inferred from homology"/>
<dbReference type="STRING" id="1459636.NTE_03116"/>
<evidence type="ECO:0000256" key="2">
    <source>
        <dbReference type="ARBA" id="ARBA00004651"/>
    </source>
</evidence>
<dbReference type="HAMAP" id="MF_00024">
    <property type="entry name" value="CobD_CbiB"/>
    <property type="match status" value="1"/>
</dbReference>
<sequence length="323" mass="34977">MLLALIASLAGGIGLDVVAGDPPNRYHPVAWLGRLIGYFVPRLKAGSRAKERAKGAAFAILFVALVGAGVHLAAMVSLYLAGAVALAIFSAIILKVTVAVRGMDRHARAIMACLENGDLPGARQNLSRIVRRPTENLDEQHVLSATIECVSESTVDGITGPVFYYSLLGPAGAFAYRTINTLDSMVAYRDDYYRDIGWMSARLDTLANYVPARITAFLMVISARMLGADWKNSLGILQRDHNKTFSPNAGYPMATMAGALRIRLEKIGHYALGDSQEQASLEKCRTAIAMMKLTTLLFSLAFSVPAMSVLYLAGWWRLLLGLP</sequence>
<dbReference type="GO" id="GO:0015420">
    <property type="term" value="F:ABC-type vitamin B12 transporter activity"/>
    <property type="evidence" value="ECO:0007669"/>
    <property type="project" value="UniProtKB-UniRule"/>
</dbReference>
<dbReference type="EMBL" id="CP007174">
    <property type="protein sequence ID" value="AIF85150.1"/>
    <property type="molecule type" value="Genomic_DNA"/>
</dbReference>
<keyword evidence="8 11" id="KW-0812">Transmembrane</keyword>
<dbReference type="NCBIfam" id="TIGR00380">
    <property type="entry name" value="cobal_cbiB"/>
    <property type="match status" value="1"/>
</dbReference>
<dbReference type="PANTHER" id="PTHR34308">
    <property type="entry name" value="COBALAMIN BIOSYNTHESIS PROTEIN CBIB"/>
    <property type="match status" value="1"/>
</dbReference>
<dbReference type="KEGG" id="nev:NTE_03116"/>
<evidence type="ECO:0000256" key="7">
    <source>
        <dbReference type="ARBA" id="ARBA00022573"/>
    </source>
</evidence>
<keyword evidence="9 11" id="KW-1133">Transmembrane helix</keyword>
<dbReference type="AlphaFoldDB" id="A0A075MV67"/>
<dbReference type="GeneID" id="41598776"/>
<evidence type="ECO:0000256" key="10">
    <source>
        <dbReference type="ARBA" id="ARBA00023136"/>
    </source>
</evidence>
<feature type="transmembrane region" description="Helical" evidence="11">
    <location>
        <begin position="57"/>
        <end position="74"/>
    </location>
</feature>
<evidence type="ECO:0000256" key="5">
    <source>
        <dbReference type="ARBA" id="ARBA00016185"/>
    </source>
</evidence>
<keyword evidence="10 11" id="KW-0472">Membrane</keyword>
<gene>
    <name evidence="11" type="primary">cobD</name>
    <name evidence="12" type="ORF">NTE_03116</name>
</gene>
<evidence type="ECO:0000256" key="8">
    <source>
        <dbReference type="ARBA" id="ARBA00022692"/>
    </source>
</evidence>
<evidence type="ECO:0000313" key="12">
    <source>
        <dbReference type="EMBL" id="AIF85150.1"/>
    </source>
</evidence>
<evidence type="ECO:0000256" key="3">
    <source>
        <dbReference type="ARBA" id="ARBA00004953"/>
    </source>
</evidence>
<evidence type="ECO:0000256" key="6">
    <source>
        <dbReference type="ARBA" id="ARBA00022475"/>
    </source>
</evidence>
<dbReference type="GO" id="GO:0016874">
    <property type="term" value="F:ligase activity"/>
    <property type="evidence" value="ECO:0007669"/>
    <property type="project" value="UniProtKB-KW"/>
</dbReference>
<dbReference type="RefSeq" id="WP_158385609.1">
    <property type="nucleotide sequence ID" value="NZ_CP007174.1"/>
</dbReference>
<feature type="transmembrane region" description="Helical" evidence="11">
    <location>
        <begin position="293"/>
        <end position="316"/>
    </location>
</feature>
<dbReference type="GO" id="GO:0048472">
    <property type="term" value="F:threonine-phosphate decarboxylase activity"/>
    <property type="evidence" value="ECO:0007669"/>
    <property type="project" value="InterPro"/>
</dbReference>
<dbReference type="Proteomes" id="UP000028194">
    <property type="component" value="Chromosome"/>
</dbReference>
<dbReference type="NCBIfam" id="NF002281">
    <property type="entry name" value="PRK01209.2-5"/>
    <property type="match status" value="1"/>
</dbReference>
<evidence type="ECO:0000256" key="4">
    <source>
        <dbReference type="ARBA" id="ARBA00006263"/>
    </source>
</evidence>